<dbReference type="HOGENOM" id="CLU_2686177_0_0_11"/>
<dbReference type="STRING" id="477245.TU94_28350"/>
<name>A0A0C5GJU5_9ACTN</name>
<evidence type="ECO:0000313" key="2">
    <source>
        <dbReference type="Proteomes" id="UP000032234"/>
    </source>
</evidence>
<accession>A0A0C5GJU5</accession>
<dbReference type="Proteomes" id="UP000032234">
    <property type="component" value="Chromosome"/>
</dbReference>
<dbReference type="RefSeq" id="WP_044385855.1">
    <property type="nucleotide sequence ID" value="NZ_CP010849.1"/>
</dbReference>
<dbReference type="PATRIC" id="fig|477245.3.peg.6014"/>
<evidence type="ECO:0008006" key="3">
    <source>
        <dbReference type="Google" id="ProtNLM"/>
    </source>
</evidence>
<reference evidence="1 2" key="1">
    <citation type="submission" date="2015-02" db="EMBL/GenBank/DDBJ databases">
        <title>Genome sequence of thermotolerant Streptomyces cyaneogriseus subsp. Noncyanogenus NMWT1, the producer of nematocidal antibiotics nemadectin.</title>
        <authorList>
            <person name="Wang H."/>
            <person name="Li C."/>
            <person name="Xiang W."/>
            <person name="Wang X."/>
        </authorList>
    </citation>
    <scope>NUCLEOTIDE SEQUENCE [LARGE SCALE GENOMIC DNA]</scope>
    <source>
        <strain evidence="1 2">NMWT 1</strain>
    </source>
</reference>
<gene>
    <name evidence="1" type="ORF">TU94_28350</name>
</gene>
<sequence>MPPGYVSAADAAYYAGVPVGTIWRWASEGRIGKTGRGKTAGYCVFDLPKARRDEWTRELLEPGKPPPLPDGARAA</sequence>
<evidence type="ECO:0000313" key="1">
    <source>
        <dbReference type="EMBL" id="AJP04776.1"/>
    </source>
</evidence>
<keyword evidence="2" id="KW-1185">Reference proteome</keyword>
<dbReference type="AlphaFoldDB" id="A0A0C5GJU5"/>
<proteinExistence type="predicted"/>
<protein>
    <recommendedName>
        <fullName evidence="3">DNA-binding protein</fullName>
    </recommendedName>
</protein>
<dbReference type="EMBL" id="CP010849">
    <property type="protein sequence ID" value="AJP04776.1"/>
    <property type="molecule type" value="Genomic_DNA"/>
</dbReference>
<dbReference type="OrthoDB" id="4292653at2"/>
<organism evidence="1 2">
    <name type="scientific">Streptomyces cyaneogriseus subsp. noncyanogenus</name>
    <dbReference type="NCBI Taxonomy" id="477245"/>
    <lineage>
        <taxon>Bacteria</taxon>
        <taxon>Bacillati</taxon>
        <taxon>Actinomycetota</taxon>
        <taxon>Actinomycetes</taxon>
        <taxon>Kitasatosporales</taxon>
        <taxon>Streptomycetaceae</taxon>
        <taxon>Streptomyces</taxon>
    </lineage>
</organism>
<dbReference type="KEGG" id="scw:TU94_28350"/>